<reference evidence="1 2" key="1">
    <citation type="submission" date="2015-01" db="EMBL/GenBank/DDBJ databases">
        <title>Evolution of Trichinella species and genotypes.</title>
        <authorList>
            <person name="Korhonen P.K."/>
            <person name="Edoardo P."/>
            <person name="Giuseppe L.R."/>
            <person name="Gasser R.B."/>
        </authorList>
    </citation>
    <scope>NUCLEOTIDE SEQUENCE [LARGE SCALE GENOMIC DNA]</scope>
    <source>
        <strain evidence="1">ISS120</strain>
    </source>
</reference>
<keyword evidence="2" id="KW-1185">Reference proteome</keyword>
<dbReference type="Proteomes" id="UP000054653">
    <property type="component" value="Unassembled WGS sequence"/>
</dbReference>
<comment type="caution">
    <text evidence="1">The sequence shown here is derived from an EMBL/GenBank/DDBJ whole genome shotgun (WGS) entry which is preliminary data.</text>
</comment>
<sequence>MALVPHCDFLNTIFIAKRCHLLYADSRLADLRVLGDAR</sequence>
<proteinExistence type="predicted"/>
<name>A0A0V0YX48_TRIBR</name>
<evidence type="ECO:0000313" key="2">
    <source>
        <dbReference type="Proteomes" id="UP000054653"/>
    </source>
</evidence>
<dbReference type="STRING" id="45882.A0A0V0YX48"/>
<gene>
    <name evidence="1" type="ORF">T03_4281</name>
</gene>
<feature type="non-terminal residue" evidence="1">
    <location>
        <position position="38"/>
    </location>
</feature>
<organism evidence="1 2">
    <name type="scientific">Trichinella britovi</name>
    <name type="common">Parasitic roundworm</name>
    <dbReference type="NCBI Taxonomy" id="45882"/>
    <lineage>
        <taxon>Eukaryota</taxon>
        <taxon>Metazoa</taxon>
        <taxon>Ecdysozoa</taxon>
        <taxon>Nematoda</taxon>
        <taxon>Enoplea</taxon>
        <taxon>Dorylaimia</taxon>
        <taxon>Trichinellida</taxon>
        <taxon>Trichinellidae</taxon>
        <taxon>Trichinella</taxon>
    </lineage>
</organism>
<protein>
    <submittedName>
        <fullName evidence="1">Uncharacterized protein</fullName>
    </submittedName>
</protein>
<dbReference type="EMBL" id="JYDI01005720">
    <property type="protein sequence ID" value="KRY04362.1"/>
    <property type="molecule type" value="Genomic_DNA"/>
</dbReference>
<accession>A0A0V0YX48</accession>
<evidence type="ECO:0000313" key="1">
    <source>
        <dbReference type="EMBL" id="KRY04362.1"/>
    </source>
</evidence>
<dbReference type="AlphaFoldDB" id="A0A0V0YX48"/>